<comment type="caution">
    <text evidence="2">The sequence shown here is derived from an EMBL/GenBank/DDBJ whole genome shotgun (WGS) entry which is preliminary data.</text>
</comment>
<keyword evidence="1" id="KW-0808">Transferase</keyword>
<organism evidence="2 3">
    <name type="scientific">Lithospermum erythrorhizon</name>
    <name type="common">Purple gromwell</name>
    <name type="synonym">Lithospermum officinale var. erythrorhizon</name>
    <dbReference type="NCBI Taxonomy" id="34254"/>
    <lineage>
        <taxon>Eukaryota</taxon>
        <taxon>Viridiplantae</taxon>
        <taxon>Streptophyta</taxon>
        <taxon>Embryophyta</taxon>
        <taxon>Tracheophyta</taxon>
        <taxon>Spermatophyta</taxon>
        <taxon>Magnoliopsida</taxon>
        <taxon>eudicotyledons</taxon>
        <taxon>Gunneridae</taxon>
        <taxon>Pentapetalae</taxon>
        <taxon>asterids</taxon>
        <taxon>lamiids</taxon>
        <taxon>Boraginales</taxon>
        <taxon>Boraginaceae</taxon>
        <taxon>Boraginoideae</taxon>
        <taxon>Lithospermeae</taxon>
        <taxon>Lithospermum</taxon>
    </lineage>
</organism>
<keyword evidence="3" id="KW-1185">Reference proteome</keyword>
<proteinExistence type="predicted"/>
<dbReference type="SUPFAM" id="SSF53756">
    <property type="entry name" value="UDP-Glycosyltransferase/glycogen phosphorylase"/>
    <property type="match status" value="1"/>
</dbReference>
<name>A0AAV3Q3K4_LITER</name>
<accession>A0AAV3Q3K4</accession>
<dbReference type="CDD" id="cd03784">
    <property type="entry name" value="GT1_Gtf-like"/>
    <property type="match status" value="1"/>
</dbReference>
<evidence type="ECO:0000313" key="2">
    <source>
        <dbReference type="EMBL" id="GAA0157858.1"/>
    </source>
</evidence>
<sequence>MSSAFLGFMLYFPTHNEKFGKIFDIYDPDHDIPTYANPVPTAVLPTVAFDAEVGYNCFLMHSSRFKETNVYIINTFSELEQHAVNTLASDKRNPPVYTVGPLLDLKNSSKVASSERESIMKWLDAQHDSSVVYLCFGSWGGFELPQVNEIATALERSGQRFLCWNSTLESLWNGVPIATWPIYAEQQLNAFELVKELGLAIDLKSDHRHIGGAIVGADEIEKAVRSLMDKDNPARKIVLKMKEKCRHAVAEGGSSYYSMGCFIDKVMEHKLTM</sequence>
<dbReference type="Proteomes" id="UP001454036">
    <property type="component" value="Unassembled WGS sequence"/>
</dbReference>
<reference evidence="2 3" key="1">
    <citation type="submission" date="2024-01" db="EMBL/GenBank/DDBJ databases">
        <title>The complete chloroplast genome sequence of Lithospermum erythrorhizon: insights into the phylogenetic relationship among Boraginaceae species and the maternal lineages of purple gromwells.</title>
        <authorList>
            <person name="Okada T."/>
            <person name="Watanabe K."/>
        </authorList>
    </citation>
    <scope>NUCLEOTIDE SEQUENCE [LARGE SCALE GENOMIC DNA]</scope>
</reference>
<gene>
    <name evidence="2" type="ORF">LIER_15029</name>
</gene>
<dbReference type="GO" id="GO:0035251">
    <property type="term" value="F:UDP-glucosyltransferase activity"/>
    <property type="evidence" value="ECO:0007669"/>
    <property type="project" value="InterPro"/>
</dbReference>
<protein>
    <submittedName>
        <fullName evidence="2">Glycosyltransferase</fullName>
    </submittedName>
</protein>
<dbReference type="EMBL" id="BAABME010003202">
    <property type="protein sequence ID" value="GAA0157858.1"/>
    <property type="molecule type" value="Genomic_DNA"/>
</dbReference>
<dbReference type="AlphaFoldDB" id="A0AAV3Q3K4"/>
<evidence type="ECO:0000313" key="3">
    <source>
        <dbReference type="Proteomes" id="UP001454036"/>
    </source>
</evidence>
<dbReference type="Gene3D" id="3.40.50.2000">
    <property type="entry name" value="Glycogen Phosphorylase B"/>
    <property type="match status" value="3"/>
</dbReference>
<dbReference type="PANTHER" id="PTHR48048">
    <property type="entry name" value="GLYCOSYLTRANSFERASE"/>
    <property type="match status" value="1"/>
</dbReference>
<dbReference type="InterPro" id="IPR002213">
    <property type="entry name" value="UDP_glucos_trans"/>
</dbReference>
<dbReference type="PANTHER" id="PTHR48048:SF83">
    <property type="entry name" value="GLYCOSYLTRANSFERASE"/>
    <property type="match status" value="1"/>
</dbReference>
<evidence type="ECO:0000256" key="1">
    <source>
        <dbReference type="ARBA" id="ARBA00022679"/>
    </source>
</evidence>
<dbReference type="InterPro" id="IPR050481">
    <property type="entry name" value="UDP-glycosyltransf_plant"/>
</dbReference>